<proteinExistence type="inferred from homology"/>
<feature type="domain" description="Tyr recombinase" evidence="5">
    <location>
        <begin position="233"/>
        <end position="405"/>
    </location>
</feature>
<dbReference type="InterPro" id="IPR011010">
    <property type="entry name" value="DNA_brk_join_enz"/>
</dbReference>
<dbReference type="EMBL" id="FNHS01000026">
    <property type="protein sequence ID" value="SDO53315.1"/>
    <property type="molecule type" value="Genomic_DNA"/>
</dbReference>
<keyword evidence="2" id="KW-0229">DNA integration</keyword>
<dbReference type="Proteomes" id="UP000198704">
    <property type="component" value="Unassembled WGS sequence"/>
</dbReference>
<dbReference type="RefSeq" id="WP_091722295.1">
    <property type="nucleotide sequence ID" value="NZ_FNHS01000026.1"/>
</dbReference>
<comment type="similarity">
    <text evidence="1">Belongs to the 'phage' integrase family.</text>
</comment>
<dbReference type="InterPro" id="IPR010998">
    <property type="entry name" value="Integrase_recombinase_N"/>
</dbReference>
<dbReference type="AlphaFoldDB" id="A0A1H0KBJ1"/>
<accession>A0A1H0KBJ1</accession>
<dbReference type="InterPro" id="IPR013762">
    <property type="entry name" value="Integrase-like_cat_sf"/>
</dbReference>
<evidence type="ECO:0000256" key="2">
    <source>
        <dbReference type="ARBA" id="ARBA00022908"/>
    </source>
</evidence>
<dbReference type="Pfam" id="PF00589">
    <property type="entry name" value="Phage_integrase"/>
    <property type="match status" value="1"/>
</dbReference>
<dbReference type="STRING" id="582672.SAMN05216360_1265"/>
<evidence type="ECO:0000256" key="1">
    <source>
        <dbReference type="ARBA" id="ARBA00008857"/>
    </source>
</evidence>
<organism evidence="6 7">
    <name type="scientific">Methylobacterium phyllostachyos</name>
    <dbReference type="NCBI Taxonomy" id="582672"/>
    <lineage>
        <taxon>Bacteria</taxon>
        <taxon>Pseudomonadati</taxon>
        <taxon>Pseudomonadota</taxon>
        <taxon>Alphaproteobacteria</taxon>
        <taxon>Hyphomicrobiales</taxon>
        <taxon>Methylobacteriaceae</taxon>
        <taxon>Methylobacterium</taxon>
    </lineage>
</organism>
<evidence type="ECO:0000256" key="3">
    <source>
        <dbReference type="ARBA" id="ARBA00023125"/>
    </source>
</evidence>
<dbReference type="GO" id="GO:0006310">
    <property type="term" value="P:DNA recombination"/>
    <property type="evidence" value="ECO:0007669"/>
    <property type="project" value="UniProtKB-KW"/>
</dbReference>
<dbReference type="PANTHER" id="PTHR30349">
    <property type="entry name" value="PHAGE INTEGRASE-RELATED"/>
    <property type="match status" value="1"/>
</dbReference>
<dbReference type="GO" id="GO:0015074">
    <property type="term" value="P:DNA integration"/>
    <property type="evidence" value="ECO:0007669"/>
    <property type="project" value="UniProtKB-KW"/>
</dbReference>
<name>A0A1H0KBJ1_9HYPH</name>
<sequence length="424" mass="46653">MARSVRDANLETRTARQRLLPRGKPYYRTLEPGLHLGYRRPQKGAGKWVARHYIGERDYEVETLAVADDYSDPDGVAVLSFRQAQDLARSRMVQRAHSAAGKTGPLTVRDAVNAYVDFLDANRKTGVDARKRAGAHILPTLGDIEVEALTTKQLEKWLADMAKAAPRIRTKAGDEQRYGKMAVDDETKRKRRSSANRTLTILKGALNRAWRGGGISSDLAWRRVEPFENVDAARVRYLTIAEAKRLINAAEPGFRALVQAGLETGARYGELCALEVRDFNPDSGTVAIRTSKSGKPRHIVLTDDGASFFARHVAGRPGTERMFVKSHGEPWAASHQLRPMADACINGRITPPIGFHGLRHTWASLAVMAGVPLMVVSRNLGHADTRMVEKHYGHLAPSYVADAIRAGAPRFGGAGDNVEPMRAV</sequence>
<dbReference type="PANTHER" id="PTHR30349:SF41">
    <property type="entry name" value="INTEGRASE_RECOMBINASE PROTEIN MJ0367-RELATED"/>
    <property type="match status" value="1"/>
</dbReference>
<evidence type="ECO:0000256" key="4">
    <source>
        <dbReference type="ARBA" id="ARBA00023172"/>
    </source>
</evidence>
<reference evidence="7" key="1">
    <citation type="submission" date="2016-10" db="EMBL/GenBank/DDBJ databases">
        <authorList>
            <person name="Varghese N."/>
            <person name="Submissions S."/>
        </authorList>
    </citation>
    <scope>NUCLEOTIDE SEQUENCE [LARGE SCALE GENOMIC DNA]</scope>
    <source>
        <strain evidence="7">BL47</strain>
    </source>
</reference>
<evidence type="ECO:0000313" key="6">
    <source>
        <dbReference type="EMBL" id="SDO53315.1"/>
    </source>
</evidence>
<dbReference type="GO" id="GO:0003677">
    <property type="term" value="F:DNA binding"/>
    <property type="evidence" value="ECO:0007669"/>
    <property type="project" value="UniProtKB-KW"/>
</dbReference>
<evidence type="ECO:0000259" key="5">
    <source>
        <dbReference type="PROSITE" id="PS51898"/>
    </source>
</evidence>
<dbReference type="InterPro" id="IPR050090">
    <property type="entry name" value="Tyrosine_recombinase_XerCD"/>
</dbReference>
<dbReference type="Gene3D" id="1.10.443.10">
    <property type="entry name" value="Intergrase catalytic core"/>
    <property type="match status" value="1"/>
</dbReference>
<dbReference type="OrthoDB" id="9814722at2"/>
<dbReference type="PROSITE" id="PS51898">
    <property type="entry name" value="TYR_RECOMBINASE"/>
    <property type="match status" value="1"/>
</dbReference>
<gene>
    <name evidence="6" type="ORF">SAMN05216360_1265</name>
</gene>
<dbReference type="CDD" id="cd00796">
    <property type="entry name" value="INT_Rci_Hp1_C"/>
    <property type="match status" value="1"/>
</dbReference>
<keyword evidence="7" id="KW-1185">Reference proteome</keyword>
<keyword evidence="3" id="KW-0238">DNA-binding</keyword>
<evidence type="ECO:0000313" key="7">
    <source>
        <dbReference type="Proteomes" id="UP000198704"/>
    </source>
</evidence>
<protein>
    <submittedName>
        <fullName evidence="6">Site-specific recombinase XerD</fullName>
    </submittedName>
</protein>
<dbReference type="Gene3D" id="1.10.150.130">
    <property type="match status" value="1"/>
</dbReference>
<dbReference type="SUPFAM" id="SSF56349">
    <property type="entry name" value="DNA breaking-rejoining enzymes"/>
    <property type="match status" value="1"/>
</dbReference>
<dbReference type="InterPro" id="IPR002104">
    <property type="entry name" value="Integrase_catalytic"/>
</dbReference>
<keyword evidence="4" id="KW-0233">DNA recombination</keyword>